<evidence type="ECO:0000256" key="1">
    <source>
        <dbReference type="ARBA" id="ARBA00010790"/>
    </source>
</evidence>
<feature type="binding site" evidence="2">
    <location>
        <position position="150"/>
    </location>
    <ligand>
        <name>FAD</name>
        <dbReference type="ChEBI" id="CHEBI:57692"/>
    </ligand>
</feature>
<comment type="similarity">
    <text evidence="1">Belongs to the GMC oxidoreductase family.</text>
</comment>
<dbReference type="PROSITE" id="PS00624">
    <property type="entry name" value="GMC_OXRED_2"/>
    <property type="match status" value="1"/>
</dbReference>
<feature type="domain" description="Glucose-methanol-choline oxidoreductase N-terminal" evidence="4">
    <location>
        <begin position="192"/>
        <end position="206"/>
    </location>
</feature>
<name>A0A9W7VZQ4_9PEZI</name>
<reference evidence="5 6" key="2">
    <citation type="journal article" date="2021" name="Curr. Genet.">
        <title>Genetic response to nitrogen starvation in the aggressive Eucalyptus foliar pathogen Teratosphaeria destructans.</title>
        <authorList>
            <person name="Havenga M."/>
            <person name="Wingfield B.D."/>
            <person name="Wingfield M.J."/>
            <person name="Dreyer L.L."/>
            <person name="Roets F."/>
            <person name="Aylward J."/>
        </authorList>
    </citation>
    <scope>NUCLEOTIDE SEQUENCE [LARGE SCALE GENOMIC DNA]</scope>
    <source>
        <strain evidence="5">CMW44962</strain>
    </source>
</reference>
<dbReference type="SUPFAM" id="SSF51905">
    <property type="entry name" value="FAD/NAD(P)-binding domain"/>
    <property type="match status" value="1"/>
</dbReference>
<sequence length="524" mass="57998">MVGGSSAINSFAMIYPNQAGIDIWGKVGNFGWSWPDLEPYFRRFQTLCEPDAGFDQKIPIVSPTDEALDGPIQASLPMRSTALHGAWVETFRNLGLENRHDPLKGQAIGGYISTCHISADRRERSHAGNAYLNASTMDKENLIIMTDALVQRVEFRAEREKSDLATATGVWYRRNGALHFVRASKEVILAAGALSSPAILERSGIGSPSLLARHGVKLVYANGNVGENLQDHIRAGLSFRAAPNVEPSEPEDPEEARRQYQRDRTGPWAEHGCWTFAHLPILPFLSPREEDMLRQKIIKLLDASNSGSLSMFERQHIGYVRDMVLSRQEATSTTFLSRQPASAESRGGPHEYISLFSMLSHPLSRGHVHITSCDASAPPEIDCKYYSHPLDLEIHARHLQVLGRIAASLPLRNHVLPGGHVLPLEGDVETLEGAKHVCRKYARTNYHPCGSCAMMPENAGGVVTDQLRVYGTRNVRVIDSSIFPVIPRGNIVTTVYAVAEKAADIMSETWTTCDTQHGPMRRRI</sequence>
<dbReference type="OrthoDB" id="269227at2759"/>
<dbReference type="Gene3D" id="3.30.560.10">
    <property type="entry name" value="Glucose Oxidase, domain 3"/>
    <property type="match status" value="1"/>
</dbReference>
<reference evidence="5 6" key="1">
    <citation type="journal article" date="2018" name="IMA Fungus">
        <title>IMA Genome-F 10: Nine draft genome sequences of Claviceps purpurea s.lat., including C. arundinis, C. humidiphila, and C. cf. spartinae, pseudomolecules for the pitch canker pathogen Fusarium circinatum, draft genome of Davidsoniella eucalypti, Grosmannia galeiformis, Quambalaria eucalypti, and Teratosphaeria destructans.</title>
        <authorList>
            <person name="Wingfield B.D."/>
            <person name="Liu M."/>
            <person name="Nguyen H.D."/>
            <person name="Lane F.A."/>
            <person name="Morgan S.W."/>
            <person name="De Vos L."/>
            <person name="Wilken P.M."/>
            <person name="Duong T.A."/>
            <person name="Aylward J."/>
            <person name="Coetzee M.P."/>
            <person name="Dadej K."/>
            <person name="De Beer Z.W."/>
            <person name="Findlay W."/>
            <person name="Havenga M."/>
            <person name="Kolarik M."/>
            <person name="Menzies J.G."/>
            <person name="Naidoo K."/>
            <person name="Pochopski O."/>
            <person name="Shoukouhi P."/>
            <person name="Santana Q.C."/>
            <person name="Seifert K.A."/>
            <person name="Soal N."/>
            <person name="Steenkamp E.T."/>
            <person name="Tatham C.T."/>
            <person name="van der Nest M.A."/>
            <person name="Wingfield M.J."/>
        </authorList>
    </citation>
    <scope>NUCLEOTIDE SEQUENCE [LARGE SCALE GENOMIC DNA]</scope>
    <source>
        <strain evidence="5">CMW44962</strain>
    </source>
</reference>
<dbReference type="Proteomes" id="UP001138500">
    <property type="component" value="Unassembled WGS sequence"/>
</dbReference>
<evidence type="ECO:0000313" key="5">
    <source>
        <dbReference type="EMBL" id="KAH9823617.1"/>
    </source>
</evidence>
<dbReference type="GO" id="GO:0016614">
    <property type="term" value="F:oxidoreductase activity, acting on CH-OH group of donors"/>
    <property type="evidence" value="ECO:0007669"/>
    <property type="project" value="InterPro"/>
</dbReference>
<dbReference type="InterPro" id="IPR007867">
    <property type="entry name" value="GMC_OxRtase_C"/>
</dbReference>
<dbReference type="PANTHER" id="PTHR11552">
    <property type="entry name" value="GLUCOSE-METHANOL-CHOLINE GMC OXIDOREDUCTASE"/>
    <property type="match status" value="1"/>
</dbReference>
<dbReference type="Pfam" id="PF05199">
    <property type="entry name" value="GMC_oxred_C"/>
    <property type="match status" value="1"/>
</dbReference>
<comment type="cofactor">
    <cofactor evidence="2">
        <name>FAD</name>
        <dbReference type="ChEBI" id="CHEBI:57692"/>
    </cofactor>
</comment>
<keyword evidence="2" id="KW-0274">FAD</keyword>
<dbReference type="PIRSF" id="PIRSF000137">
    <property type="entry name" value="Alcohol_oxidase"/>
    <property type="match status" value="1"/>
</dbReference>
<dbReference type="InterPro" id="IPR000172">
    <property type="entry name" value="GMC_OxRdtase_N"/>
</dbReference>
<evidence type="ECO:0000256" key="2">
    <source>
        <dbReference type="PIRSR" id="PIRSR000137-2"/>
    </source>
</evidence>
<dbReference type="AlphaFoldDB" id="A0A9W7VZQ4"/>
<dbReference type="SUPFAM" id="SSF54373">
    <property type="entry name" value="FAD-linked reductases, C-terminal domain"/>
    <property type="match status" value="1"/>
</dbReference>
<evidence type="ECO:0000313" key="6">
    <source>
        <dbReference type="Proteomes" id="UP001138500"/>
    </source>
</evidence>
<organism evidence="5 6">
    <name type="scientific">Teratosphaeria destructans</name>
    <dbReference type="NCBI Taxonomy" id="418781"/>
    <lineage>
        <taxon>Eukaryota</taxon>
        <taxon>Fungi</taxon>
        <taxon>Dikarya</taxon>
        <taxon>Ascomycota</taxon>
        <taxon>Pezizomycotina</taxon>
        <taxon>Dothideomycetes</taxon>
        <taxon>Dothideomycetidae</taxon>
        <taxon>Mycosphaerellales</taxon>
        <taxon>Teratosphaeriaceae</taxon>
        <taxon>Teratosphaeria</taxon>
    </lineage>
</organism>
<protein>
    <submittedName>
        <fullName evidence="5">Alcohol oxidase</fullName>
    </submittedName>
</protein>
<proteinExistence type="inferred from homology"/>
<dbReference type="EMBL" id="RIBY02002189">
    <property type="protein sequence ID" value="KAH9823617.1"/>
    <property type="molecule type" value="Genomic_DNA"/>
</dbReference>
<evidence type="ECO:0000259" key="4">
    <source>
        <dbReference type="PROSITE" id="PS00624"/>
    </source>
</evidence>
<gene>
    <name evidence="5" type="ORF">Tdes44962_MAKER04577</name>
</gene>
<keyword evidence="2" id="KW-0285">Flavoprotein</keyword>
<dbReference type="Gene3D" id="3.50.50.60">
    <property type="entry name" value="FAD/NAD(P)-binding domain"/>
    <property type="match status" value="1"/>
</dbReference>
<dbReference type="InterPro" id="IPR036188">
    <property type="entry name" value="FAD/NAD-bd_sf"/>
</dbReference>
<dbReference type="InterPro" id="IPR012132">
    <property type="entry name" value="GMC_OxRdtase"/>
</dbReference>
<feature type="region of interest" description="Disordered" evidence="3">
    <location>
        <begin position="241"/>
        <end position="263"/>
    </location>
</feature>
<evidence type="ECO:0000256" key="3">
    <source>
        <dbReference type="SAM" id="MobiDB-lite"/>
    </source>
</evidence>
<keyword evidence="6" id="KW-1185">Reference proteome</keyword>
<dbReference type="PANTHER" id="PTHR11552:SF210">
    <property type="entry name" value="GLUCOSE-METHANOL-CHOLINE OXIDOREDUCTASE N-TERMINAL DOMAIN-CONTAINING PROTEIN-RELATED"/>
    <property type="match status" value="1"/>
</dbReference>
<accession>A0A9W7VZQ4</accession>
<dbReference type="GO" id="GO:0050660">
    <property type="term" value="F:flavin adenine dinucleotide binding"/>
    <property type="evidence" value="ECO:0007669"/>
    <property type="project" value="InterPro"/>
</dbReference>
<dbReference type="Pfam" id="PF00732">
    <property type="entry name" value="GMC_oxred_N"/>
    <property type="match status" value="1"/>
</dbReference>
<comment type="caution">
    <text evidence="5">The sequence shown here is derived from an EMBL/GenBank/DDBJ whole genome shotgun (WGS) entry which is preliminary data.</text>
</comment>